<reference evidence="1 2" key="1">
    <citation type="submission" date="2017-02" db="EMBL/GenBank/DDBJ databases">
        <title>The new phylogeny of genus Mycobacterium.</title>
        <authorList>
            <person name="Tortoli E."/>
            <person name="Trovato A."/>
            <person name="Cirillo D.M."/>
        </authorList>
    </citation>
    <scope>NUCLEOTIDE SEQUENCE [LARGE SCALE GENOMIC DNA]</scope>
    <source>
        <strain evidence="1 2">IP1130001</strain>
    </source>
</reference>
<protein>
    <recommendedName>
        <fullName evidence="3">Type II toxin-antitoxin system HicA family toxin</fullName>
    </recommendedName>
</protein>
<evidence type="ECO:0000313" key="2">
    <source>
        <dbReference type="Proteomes" id="UP000243140"/>
    </source>
</evidence>
<sequence length="76" mass="9171">MSRPKHPKRELEQVLREAEAKGWRIEKRPNRYFKMKCPCDRGHIKTVKLSPSNPYYERQLRGQLSRATCWDELRGE</sequence>
<keyword evidence="2" id="KW-1185">Reference proteome</keyword>
<organism evidence="1 2">
    <name type="scientific">Mycobacterium malmoense</name>
    <dbReference type="NCBI Taxonomy" id="1780"/>
    <lineage>
        <taxon>Bacteria</taxon>
        <taxon>Bacillati</taxon>
        <taxon>Actinomycetota</taxon>
        <taxon>Actinomycetes</taxon>
        <taxon>Mycobacteriales</taxon>
        <taxon>Mycobacteriaceae</taxon>
        <taxon>Mycobacterium</taxon>
    </lineage>
</organism>
<dbReference type="EMBL" id="MVHV01000002">
    <property type="protein sequence ID" value="ORA85260.1"/>
    <property type="molecule type" value="Genomic_DNA"/>
</dbReference>
<comment type="caution">
    <text evidence="1">The sequence shown here is derived from an EMBL/GenBank/DDBJ whole genome shotgun (WGS) entry which is preliminary data.</text>
</comment>
<gene>
    <name evidence="1" type="ORF">BST29_03295</name>
</gene>
<proteinExistence type="predicted"/>
<accession>A0ABX3SX58</accession>
<evidence type="ECO:0000313" key="1">
    <source>
        <dbReference type="EMBL" id="ORA85260.1"/>
    </source>
</evidence>
<name>A0ABX3SX58_MYCMA</name>
<dbReference type="Proteomes" id="UP000243140">
    <property type="component" value="Unassembled WGS sequence"/>
</dbReference>
<evidence type="ECO:0008006" key="3">
    <source>
        <dbReference type="Google" id="ProtNLM"/>
    </source>
</evidence>